<protein>
    <submittedName>
        <fullName evidence="3">Flp pilus assembly protein CpaB</fullName>
    </submittedName>
</protein>
<dbReference type="NCBIfam" id="TIGR03177">
    <property type="entry name" value="pilus_cpaB"/>
    <property type="match status" value="1"/>
</dbReference>
<dbReference type="EMBL" id="JAUDDZ010000005">
    <property type="protein sequence ID" value="MDM8274881.1"/>
    <property type="molecule type" value="Genomic_DNA"/>
</dbReference>
<reference evidence="4" key="1">
    <citation type="submission" date="2023-06" db="EMBL/GenBank/DDBJ databases">
        <title>Identification and characterization of horizontal gene transfer across gut microbiota members of farm animals based on homology search.</title>
        <authorList>
            <person name="Zeman M."/>
            <person name="Kubasova T."/>
            <person name="Jahodarova E."/>
            <person name="Nykrynova M."/>
            <person name="Rychlik I."/>
        </authorList>
    </citation>
    <scope>NUCLEOTIDE SEQUENCE [LARGE SCALE GENOMIC DNA]</scope>
    <source>
        <strain evidence="4">154_Feed</strain>
    </source>
</reference>
<evidence type="ECO:0000313" key="4">
    <source>
        <dbReference type="Proteomes" id="UP001529421"/>
    </source>
</evidence>
<dbReference type="Pfam" id="PF08666">
    <property type="entry name" value="SAF"/>
    <property type="match status" value="1"/>
</dbReference>
<dbReference type="Pfam" id="PF16976">
    <property type="entry name" value="RcpC"/>
    <property type="match status" value="1"/>
</dbReference>
<feature type="signal peptide" evidence="1">
    <location>
        <begin position="1"/>
        <end position="25"/>
    </location>
</feature>
<proteinExistence type="predicted"/>
<dbReference type="CDD" id="cd11614">
    <property type="entry name" value="SAF_CpaB_FlgA_like"/>
    <property type="match status" value="1"/>
</dbReference>
<dbReference type="InterPro" id="IPR031571">
    <property type="entry name" value="RcpC_dom"/>
</dbReference>
<feature type="domain" description="SAF" evidence="2">
    <location>
        <begin position="48"/>
        <end position="110"/>
    </location>
</feature>
<feature type="chain" id="PRO_5047531784" evidence="1">
    <location>
        <begin position="26"/>
        <end position="220"/>
    </location>
</feature>
<dbReference type="RefSeq" id="WP_204673298.1">
    <property type="nucleotide sequence ID" value="NZ_JACJKQ010000017.1"/>
</dbReference>
<dbReference type="InterPro" id="IPR017592">
    <property type="entry name" value="Pilus_assmbl_Flp-typ_CpaB"/>
</dbReference>
<dbReference type="Gene3D" id="3.90.1210.10">
    <property type="entry name" value="Antifreeze-like/N-acetylneuraminic acid synthase C-terminal domain"/>
    <property type="match status" value="1"/>
</dbReference>
<dbReference type="SMART" id="SM00858">
    <property type="entry name" value="SAF"/>
    <property type="match status" value="1"/>
</dbReference>
<gene>
    <name evidence="3" type="primary">cpaB</name>
    <name evidence="3" type="ORF">QUW28_05125</name>
</gene>
<evidence type="ECO:0000313" key="3">
    <source>
        <dbReference type="EMBL" id="MDM8274881.1"/>
    </source>
</evidence>
<accession>A0ABT7V8Q4</accession>
<dbReference type="Proteomes" id="UP001529421">
    <property type="component" value="Unassembled WGS sequence"/>
</dbReference>
<organism evidence="3 4">
    <name type="scientific">Enorma phocaeensis</name>
    <dbReference type="NCBI Taxonomy" id="1871019"/>
    <lineage>
        <taxon>Bacteria</taxon>
        <taxon>Bacillati</taxon>
        <taxon>Actinomycetota</taxon>
        <taxon>Coriobacteriia</taxon>
        <taxon>Coriobacteriales</taxon>
        <taxon>Coriobacteriaceae</taxon>
        <taxon>Enorma</taxon>
    </lineage>
</organism>
<keyword evidence="1" id="KW-0732">Signal</keyword>
<dbReference type="InterPro" id="IPR013974">
    <property type="entry name" value="SAF"/>
</dbReference>
<sequence length="220" mass="22682">MKRGTRILISLACGVLAAACAYLYAADVRAEAEGVREELLAQYGGDTVAVCVATREIEPGETLVESDVSLEDWVPSLLPTDAETSVRDVAGRQVTSRVPEGAVLCSAYFERHDDALEVPAGMVAVSVPADEEHAVGGAVMPGDRVDVYVSQGGVADRLCNAQVIDTSARVAEAEGAAVTWVTLAVSPDRVSEVLAATAVGSVSLTLPGASLEARDGGVAQ</sequence>
<evidence type="ECO:0000259" key="2">
    <source>
        <dbReference type="SMART" id="SM00858"/>
    </source>
</evidence>
<dbReference type="PROSITE" id="PS51257">
    <property type="entry name" value="PROKAR_LIPOPROTEIN"/>
    <property type="match status" value="1"/>
</dbReference>
<keyword evidence="4" id="KW-1185">Reference proteome</keyword>
<evidence type="ECO:0000256" key="1">
    <source>
        <dbReference type="SAM" id="SignalP"/>
    </source>
</evidence>
<name>A0ABT7V8Q4_9ACTN</name>
<comment type="caution">
    <text evidence="3">The sequence shown here is derived from an EMBL/GenBank/DDBJ whole genome shotgun (WGS) entry which is preliminary data.</text>
</comment>